<keyword evidence="11" id="KW-0963">Cytoplasm</keyword>
<dbReference type="CDD" id="cd00464">
    <property type="entry name" value="SK"/>
    <property type="match status" value="1"/>
</dbReference>
<dbReference type="GO" id="GO:0016301">
    <property type="term" value="F:kinase activity"/>
    <property type="evidence" value="ECO:0007669"/>
    <property type="project" value="UniProtKB-KW"/>
</dbReference>
<keyword evidence="7 11" id="KW-0418">Kinase</keyword>
<feature type="binding site" evidence="11">
    <location>
        <position position="37"/>
    </location>
    <ligand>
        <name>substrate</name>
    </ligand>
</feature>
<dbReference type="PANTHER" id="PTHR21087">
    <property type="entry name" value="SHIKIMATE KINASE"/>
    <property type="match status" value="1"/>
</dbReference>
<feature type="binding site" evidence="11">
    <location>
        <position position="136"/>
    </location>
    <ligand>
        <name>substrate</name>
    </ligand>
</feature>
<keyword evidence="11" id="KW-0479">Metal-binding</keyword>
<comment type="function">
    <text evidence="11">Catalyzes the specific phosphorylation of the 3-hydroxyl group of shikimic acid using ATP as a cosubstrate.</text>
</comment>
<keyword evidence="4 11" id="KW-0028">Amino-acid biosynthesis</keyword>
<keyword evidence="5 11" id="KW-0808">Transferase</keyword>
<dbReference type="Proteomes" id="UP001230289">
    <property type="component" value="Unassembled WGS sequence"/>
</dbReference>
<comment type="similarity">
    <text evidence="2 11">Belongs to the shikimate kinase family.</text>
</comment>
<proteinExistence type="inferred from homology"/>
<dbReference type="InterPro" id="IPR031322">
    <property type="entry name" value="Shikimate/glucono_kinase"/>
</dbReference>
<evidence type="ECO:0000256" key="7">
    <source>
        <dbReference type="ARBA" id="ARBA00022777"/>
    </source>
</evidence>
<dbReference type="Gene3D" id="3.40.50.300">
    <property type="entry name" value="P-loop containing nucleotide triphosphate hydrolases"/>
    <property type="match status" value="1"/>
</dbReference>
<reference evidence="12 13" key="1">
    <citation type="submission" date="2023-08" db="EMBL/GenBank/DDBJ databases">
        <title>Microbacterium sp. nov., isolated from a waste landfill.</title>
        <authorList>
            <person name="Wen W."/>
        </authorList>
    </citation>
    <scope>NUCLEOTIDE SEQUENCE [LARGE SCALE GENOMIC DNA]</scope>
    <source>
        <strain evidence="12 13">ASV81</strain>
    </source>
</reference>
<dbReference type="InterPro" id="IPR000623">
    <property type="entry name" value="Shikimate_kinase/TSH1"/>
</dbReference>
<evidence type="ECO:0000256" key="1">
    <source>
        <dbReference type="ARBA" id="ARBA00004842"/>
    </source>
</evidence>
<comment type="pathway">
    <text evidence="1 11">Metabolic intermediate biosynthesis; chorismate biosynthesis; chorismate from D-erythrose 4-phosphate and phosphoenolpyruvate: step 5/7.</text>
</comment>
<name>A0ABU0XCT7_9MICO</name>
<feature type="binding site" evidence="11">
    <location>
        <position position="81"/>
    </location>
    <ligand>
        <name>substrate</name>
    </ligand>
</feature>
<organism evidence="12 13">
    <name type="scientific">Microbacterium capsulatum</name>
    <dbReference type="NCBI Taxonomy" id="3041921"/>
    <lineage>
        <taxon>Bacteria</taxon>
        <taxon>Bacillati</taxon>
        <taxon>Actinomycetota</taxon>
        <taxon>Actinomycetes</taxon>
        <taxon>Micrococcales</taxon>
        <taxon>Microbacteriaceae</taxon>
        <taxon>Microbacterium</taxon>
    </lineage>
</organism>
<keyword evidence="13" id="KW-1185">Reference proteome</keyword>
<comment type="catalytic activity">
    <reaction evidence="10 11">
        <text>shikimate + ATP = 3-phosphoshikimate + ADP + H(+)</text>
        <dbReference type="Rhea" id="RHEA:13121"/>
        <dbReference type="ChEBI" id="CHEBI:15378"/>
        <dbReference type="ChEBI" id="CHEBI:30616"/>
        <dbReference type="ChEBI" id="CHEBI:36208"/>
        <dbReference type="ChEBI" id="CHEBI:145989"/>
        <dbReference type="ChEBI" id="CHEBI:456216"/>
        <dbReference type="EC" id="2.7.1.71"/>
    </reaction>
</comment>
<dbReference type="Pfam" id="PF01202">
    <property type="entry name" value="SKI"/>
    <property type="match status" value="1"/>
</dbReference>
<dbReference type="SUPFAM" id="SSF52540">
    <property type="entry name" value="P-loop containing nucleoside triphosphate hydrolases"/>
    <property type="match status" value="1"/>
</dbReference>
<gene>
    <name evidence="11" type="primary">aroK</name>
    <name evidence="12" type="ORF">RBR11_02445</name>
</gene>
<evidence type="ECO:0000256" key="2">
    <source>
        <dbReference type="ARBA" id="ARBA00006997"/>
    </source>
</evidence>
<dbReference type="PRINTS" id="PR01100">
    <property type="entry name" value="SHIKIMTKNASE"/>
</dbReference>
<feature type="binding site" evidence="11">
    <location>
        <position position="19"/>
    </location>
    <ligand>
        <name>Mg(2+)</name>
        <dbReference type="ChEBI" id="CHEBI:18420"/>
    </ligand>
</feature>
<keyword evidence="8 11" id="KW-0067">ATP-binding</keyword>
<dbReference type="InterPro" id="IPR027417">
    <property type="entry name" value="P-loop_NTPase"/>
</dbReference>
<evidence type="ECO:0000313" key="12">
    <source>
        <dbReference type="EMBL" id="MDQ4212767.1"/>
    </source>
</evidence>
<dbReference type="PROSITE" id="PS01128">
    <property type="entry name" value="SHIKIMATE_KINASE"/>
    <property type="match status" value="1"/>
</dbReference>
<comment type="subunit">
    <text evidence="11">Monomer.</text>
</comment>
<dbReference type="PANTHER" id="PTHR21087:SF16">
    <property type="entry name" value="SHIKIMATE KINASE 1, CHLOROPLASTIC"/>
    <property type="match status" value="1"/>
</dbReference>
<feature type="binding site" evidence="11">
    <location>
        <position position="117"/>
    </location>
    <ligand>
        <name>ATP</name>
        <dbReference type="ChEBI" id="CHEBI:30616"/>
    </ligand>
</feature>
<sequence>MSSAEPAIVLVGPMGAGKTSIGRRVARALGTTFTDTDKLIVRDHGPIPELFREHGEPRFRLIERDAVAEALERGGVVALGGGAVMDAQTRERLAAHRVVLLTVAPHIVASRVLGTPRPLLAGEDPIAEWKRIYAERLPVYRAVADLTLDTSSGRLSEIVTRIAEWARSEESTEEDR</sequence>
<evidence type="ECO:0000256" key="8">
    <source>
        <dbReference type="ARBA" id="ARBA00022840"/>
    </source>
</evidence>
<evidence type="ECO:0000256" key="4">
    <source>
        <dbReference type="ARBA" id="ARBA00022605"/>
    </source>
</evidence>
<evidence type="ECO:0000256" key="9">
    <source>
        <dbReference type="ARBA" id="ARBA00023141"/>
    </source>
</evidence>
<keyword evidence="11" id="KW-0460">Magnesium</keyword>
<evidence type="ECO:0000256" key="11">
    <source>
        <dbReference type="HAMAP-Rule" id="MF_00109"/>
    </source>
</evidence>
<evidence type="ECO:0000256" key="5">
    <source>
        <dbReference type="ARBA" id="ARBA00022679"/>
    </source>
</evidence>
<protein>
    <recommendedName>
        <fullName evidence="3 11">Shikimate kinase</fullName>
        <shortName evidence="11">SK</shortName>
        <ecNumber evidence="3 11">2.7.1.71</ecNumber>
    </recommendedName>
</protein>
<evidence type="ECO:0000256" key="10">
    <source>
        <dbReference type="ARBA" id="ARBA00048567"/>
    </source>
</evidence>
<dbReference type="RefSeq" id="WP_308487693.1">
    <property type="nucleotide sequence ID" value="NZ_JAVFCB010000001.1"/>
</dbReference>
<feature type="binding site" evidence="11">
    <location>
        <position position="60"/>
    </location>
    <ligand>
        <name>substrate</name>
    </ligand>
</feature>
<dbReference type="HAMAP" id="MF_00109">
    <property type="entry name" value="Shikimate_kinase"/>
    <property type="match status" value="1"/>
</dbReference>
<dbReference type="EC" id="2.7.1.71" evidence="3 11"/>
<comment type="caution">
    <text evidence="12">The sequence shown here is derived from an EMBL/GenBank/DDBJ whole genome shotgun (WGS) entry which is preliminary data.</text>
</comment>
<dbReference type="EMBL" id="JAVFCB010000001">
    <property type="protein sequence ID" value="MDQ4212767.1"/>
    <property type="molecule type" value="Genomic_DNA"/>
</dbReference>
<evidence type="ECO:0000256" key="6">
    <source>
        <dbReference type="ARBA" id="ARBA00022741"/>
    </source>
</evidence>
<evidence type="ECO:0000313" key="13">
    <source>
        <dbReference type="Proteomes" id="UP001230289"/>
    </source>
</evidence>
<feature type="binding site" evidence="11">
    <location>
        <begin position="15"/>
        <end position="20"/>
    </location>
    <ligand>
        <name>ATP</name>
        <dbReference type="ChEBI" id="CHEBI:30616"/>
    </ligand>
</feature>
<comment type="caution">
    <text evidence="11">Lacks conserved residue(s) required for the propagation of feature annotation.</text>
</comment>
<keyword evidence="6 11" id="KW-0547">Nucleotide-binding</keyword>
<comment type="subcellular location">
    <subcellularLocation>
        <location evidence="11">Cytoplasm</location>
    </subcellularLocation>
</comment>
<keyword evidence="9 11" id="KW-0057">Aromatic amino acid biosynthesis</keyword>
<evidence type="ECO:0000256" key="3">
    <source>
        <dbReference type="ARBA" id="ARBA00012154"/>
    </source>
</evidence>
<accession>A0ABU0XCT7</accession>
<comment type="cofactor">
    <cofactor evidence="11">
        <name>Mg(2+)</name>
        <dbReference type="ChEBI" id="CHEBI:18420"/>
    </cofactor>
    <text evidence="11">Binds 1 Mg(2+) ion per subunit.</text>
</comment>
<dbReference type="InterPro" id="IPR023000">
    <property type="entry name" value="Shikimate_kinase_CS"/>
</dbReference>